<dbReference type="PANTHER" id="PTHR43245:SF58">
    <property type="entry name" value="BLL5923 PROTEIN"/>
    <property type="match status" value="1"/>
</dbReference>
<evidence type="ECO:0000313" key="2">
    <source>
        <dbReference type="EMBL" id="SHM75840.1"/>
    </source>
</evidence>
<accession>A0A1M7LD37</accession>
<feature type="domain" description="NAD-dependent epimerase/dehydratase" evidence="1">
    <location>
        <begin position="4"/>
        <end position="170"/>
    </location>
</feature>
<dbReference type="RefSeq" id="WP_073289390.1">
    <property type="nucleotide sequence ID" value="NZ_FRCP01000016.1"/>
</dbReference>
<dbReference type="Pfam" id="PF01370">
    <property type="entry name" value="Epimerase"/>
    <property type="match status" value="1"/>
</dbReference>
<dbReference type="InterPro" id="IPR001509">
    <property type="entry name" value="Epimerase_deHydtase"/>
</dbReference>
<dbReference type="InterPro" id="IPR036291">
    <property type="entry name" value="NAD(P)-bd_dom_sf"/>
</dbReference>
<proteinExistence type="predicted"/>
<evidence type="ECO:0000313" key="3">
    <source>
        <dbReference type="Proteomes" id="UP000184038"/>
    </source>
</evidence>
<dbReference type="Gene3D" id="3.40.50.720">
    <property type="entry name" value="NAD(P)-binding Rossmann-like Domain"/>
    <property type="match status" value="1"/>
</dbReference>
<dbReference type="AlphaFoldDB" id="A0A1M7LD37"/>
<dbReference type="PANTHER" id="PTHR43245">
    <property type="entry name" value="BIFUNCTIONAL POLYMYXIN RESISTANCE PROTEIN ARNA"/>
    <property type="match status" value="1"/>
</dbReference>
<organism evidence="2 3">
    <name type="scientific">Anaerosporobacter mobilis DSM 15930</name>
    <dbReference type="NCBI Taxonomy" id="1120996"/>
    <lineage>
        <taxon>Bacteria</taxon>
        <taxon>Bacillati</taxon>
        <taxon>Bacillota</taxon>
        <taxon>Clostridia</taxon>
        <taxon>Lachnospirales</taxon>
        <taxon>Lachnospiraceae</taxon>
        <taxon>Anaerosporobacter</taxon>
    </lineage>
</organism>
<dbReference type="OrthoDB" id="9808602at2"/>
<dbReference type="InterPro" id="IPR050177">
    <property type="entry name" value="Lipid_A_modif_metabolic_enz"/>
</dbReference>
<dbReference type="STRING" id="1120996.SAMN02746066_03184"/>
<gene>
    <name evidence="2" type="ORF">SAMN02746066_03184</name>
</gene>
<keyword evidence="3" id="KW-1185">Reference proteome</keyword>
<dbReference type="EMBL" id="FRCP01000016">
    <property type="protein sequence ID" value="SHM75840.1"/>
    <property type="molecule type" value="Genomic_DNA"/>
</dbReference>
<protein>
    <submittedName>
        <fullName evidence="2">UDP-glucose 4-epimerase</fullName>
    </submittedName>
</protein>
<dbReference type="SUPFAM" id="SSF51735">
    <property type="entry name" value="NAD(P)-binding Rossmann-fold domains"/>
    <property type="match status" value="1"/>
</dbReference>
<reference evidence="2 3" key="1">
    <citation type="submission" date="2016-11" db="EMBL/GenBank/DDBJ databases">
        <authorList>
            <person name="Jaros S."/>
            <person name="Januszkiewicz K."/>
            <person name="Wedrychowicz H."/>
        </authorList>
    </citation>
    <scope>NUCLEOTIDE SEQUENCE [LARGE SCALE GENOMIC DNA]</scope>
    <source>
        <strain evidence="2 3">DSM 15930</strain>
    </source>
</reference>
<name>A0A1M7LD37_9FIRM</name>
<dbReference type="Proteomes" id="UP000184038">
    <property type="component" value="Unassembled WGS sequence"/>
</dbReference>
<evidence type="ECO:0000259" key="1">
    <source>
        <dbReference type="Pfam" id="PF01370"/>
    </source>
</evidence>
<sequence>MKKILIVGANSYIGNAFEKYIMNKCTDQEVIQSKDEIIIEKVQASNGDWKYVNYEQYDVIIILAAIVHQKEKSGMEEIYRQVNYNMPIEIAAKAKKAGVKQLIFMSTAAVYGSVVTHITKDTVPNPDTLYGKSKLEAEYKLKEMDTEEFRVAIIRPPMVYGEGCKGNYTRLVKLATYNPIYPKIHNKRSMISIDRLCDYMEEIIRNSSSGTFLPQDEEYTDTIMMIKSIREAQGKRTVLVPGTAWLVRLVMEHVGVVGKMFGDWWYE</sequence>